<accession>A0A2V5KFI6</accession>
<dbReference type="GO" id="GO:0005886">
    <property type="term" value="C:plasma membrane"/>
    <property type="evidence" value="ECO:0007669"/>
    <property type="project" value="UniProtKB-SubCell"/>
</dbReference>
<feature type="transmembrane region" description="Helical" evidence="6">
    <location>
        <begin position="79"/>
        <end position="97"/>
    </location>
</feature>
<name>A0A2V5KFI6_9BACL</name>
<evidence type="ECO:0000256" key="6">
    <source>
        <dbReference type="SAM" id="Phobius"/>
    </source>
</evidence>
<dbReference type="PANTHER" id="PTHR30250">
    <property type="entry name" value="PST FAMILY PREDICTED COLANIC ACID TRANSPORTER"/>
    <property type="match status" value="1"/>
</dbReference>
<comment type="subcellular location">
    <subcellularLocation>
        <location evidence="1">Cell membrane</location>
        <topology evidence="1">Multi-pass membrane protein</topology>
    </subcellularLocation>
</comment>
<organism evidence="7 8">
    <name type="scientific">Paenibacillus flagellatus</name>
    <dbReference type="NCBI Taxonomy" id="2211139"/>
    <lineage>
        <taxon>Bacteria</taxon>
        <taxon>Bacillati</taxon>
        <taxon>Bacillota</taxon>
        <taxon>Bacilli</taxon>
        <taxon>Bacillales</taxon>
        <taxon>Paenibacillaceae</taxon>
        <taxon>Paenibacillus</taxon>
    </lineage>
</organism>
<dbReference type="RefSeq" id="WP_146250121.1">
    <property type="nucleotide sequence ID" value="NZ_QJVJ01000001.1"/>
</dbReference>
<feature type="transmembrane region" description="Helical" evidence="6">
    <location>
        <begin position="279"/>
        <end position="296"/>
    </location>
</feature>
<evidence type="ECO:0000256" key="5">
    <source>
        <dbReference type="ARBA" id="ARBA00023136"/>
    </source>
</evidence>
<feature type="transmembrane region" description="Helical" evidence="6">
    <location>
        <begin position="410"/>
        <end position="432"/>
    </location>
</feature>
<dbReference type="Proteomes" id="UP000247476">
    <property type="component" value="Unassembled WGS sequence"/>
</dbReference>
<dbReference type="EMBL" id="QJVJ01000001">
    <property type="protein sequence ID" value="PYI56903.1"/>
    <property type="molecule type" value="Genomic_DNA"/>
</dbReference>
<comment type="caution">
    <text evidence="7">The sequence shown here is derived from an EMBL/GenBank/DDBJ whole genome shotgun (WGS) entry which is preliminary data.</text>
</comment>
<keyword evidence="8" id="KW-1185">Reference proteome</keyword>
<proteinExistence type="predicted"/>
<gene>
    <name evidence="7" type="ORF">DLM86_00160</name>
</gene>
<evidence type="ECO:0000313" key="7">
    <source>
        <dbReference type="EMBL" id="PYI56903.1"/>
    </source>
</evidence>
<sequence>MSSGTVIKHMVYRSVILIMIKLLGVAARIPLFRVLGPEGIGLYQMVYAVYGFALTIIVGGLPTALALATAHSYARGRYLFIRLSAAVLAAGCMAGYASFRFSDTIAAYMGSDQLGTALRYMSPALCVVPLLAILRGHLQGLDMHGQIALSELVEQIVRVTVMIAAVYAFTPYGLPHAVGGAISGAFAGAMAAVLFMALVINGREMRSITAGKSSTSALSGHQSLRFFIVSSASLSATRFIVPLSDLLDAYLIPYRLQTSGYSASEAVSIFGELTGMGSLVVYMPVLLTVALAYTLSTRLAGDWTSRRKSVFRSRSEYALRIGWLWGMASSFCLFAFADVWSALLFSNDSAARAIRCLAVVPILAGIRELTTVILWAGARKSQPLLGLAAAIVGSLSCSYFLIAIPGFGYVGAVIGILALEVISTSWNAAALAKTLRIALPLKQTVYDTVKIGMLLTGAYYSADWVFTWLSFQGTISGIVHMAVVGIAASLYIVMKIYARR</sequence>
<keyword evidence="2" id="KW-1003">Cell membrane</keyword>
<feature type="transmembrane region" description="Helical" evidence="6">
    <location>
        <begin position="47"/>
        <end position="67"/>
    </location>
</feature>
<keyword evidence="3 6" id="KW-0812">Transmembrane</keyword>
<feature type="transmembrane region" description="Helical" evidence="6">
    <location>
        <begin position="444"/>
        <end position="462"/>
    </location>
</feature>
<dbReference type="PANTHER" id="PTHR30250:SF21">
    <property type="entry name" value="LIPID II FLIPPASE MURJ"/>
    <property type="match status" value="1"/>
</dbReference>
<feature type="transmembrane region" description="Helical" evidence="6">
    <location>
        <begin position="223"/>
        <end position="241"/>
    </location>
</feature>
<feature type="transmembrane region" description="Helical" evidence="6">
    <location>
        <begin position="180"/>
        <end position="202"/>
    </location>
</feature>
<evidence type="ECO:0000256" key="2">
    <source>
        <dbReference type="ARBA" id="ARBA00022475"/>
    </source>
</evidence>
<feature type="transmembrane region" description="Helical" evidence="6">
    <location>
        <begin position="12"/>
        <end position="35"/>
    </location>
</feature>
<dbReference type="Pfam" id="PF01943">
    <property type="entry name" value="Polysacc_synt"/>
    <property type="match status" value="1"/>
</dbReference>
<dbReference type="InterPro" id="IPR024923">
    <property type="entry name" value="PG_synth_SpoVB"/>
</dbReference>
<reference evidence="7 8" key="1">
    <citation type="submission" date="2018-05" db="EMBL/GenBank/DDBJ databases">
        <title>Paenibacillus flagellatus sp. nov., isolated from selenium mineral soil.</title>
        <authorList>
            <person name="Dai X."/>
        </authorList>
    </citation>
    <scope>NUCLEOTIDE SEQUENCE [LARGE SCALE GENOMIC DNA]</scope>
    <source>
        <strain evidence="7 8">DXL2</strain>
    </source>
</reference>
<evidence type="ECO:0000313" key="8">
    <source>
        <dbReference type="Proteomes" id="UP000247476"/>
    </source>
</evidence>
<feature type="transmembrane region" description="Helical" evidence="6">
    <location>
        <begin position="117"/>
        <end position="134"/>
    </location>
</feature>
<dbReference type="InterPro" id="IPR002797">
    <property type="entry name" value="Polysacc_synth"/>
</dbReference>
<dbReference type="InterPro" id="IPR050833">
    <property type="entry name" value="Poly_Biosynth_Transport"/>
</dbReference>
<dbReference type="PIRSF" id="PIRSF038958">
    <property type="entry name" value="PG_synth_SpoVB"/>
    <property type="match status" value="1"/>
</dbReference>
<keyword evidence="5 6" id="KW-0472">Membrane</keyword>
<feature type="transmembrane region" description="Helical" evidence="6">
    <location>
        <begin position="384"/>
        <end position="404"/>
    </location>
</feature>
<feature type="transmembrane region" description="Helical" evidence="6">
    <location>
        <begin position="474"/>
        <end position="494"/>
    </location>
</feature>
<dbReference type="OrthoDB" id="9775950at2"/>
<dbReference type="AlphaFoldDB" id="A0A2V5KFI6"/>
<evidence type="ECO:0000256" key="4">
    <source>
        <dbReference type="ARBA" id="ARBA00022989"/>
    </source>
</evidence>
<protein>
    <submittedName>
        <fullName evidence="7">Teichoic acid transporter</fullName>
    </submittedName>
</protein>
<evidence type="ECO:0000256" key="3">
    <source>
        <dbReference type="ARBA" id="ARBA00022692"/>
    </source>
</evidence>
<keyword evidence="4 6" id="KW-1133">Transmembrane helix</keyword>
<feature type="transmembrane region" description="Helical" evidence="6">
    <location>
        <begin position="317"/>
        <end position="337"/>
    </location>
</feature>
<evidence type="ECO:0000256" key="1">
    <source>
        <dbReference type="ARBA" id="ARBA00004651"/>
    </source>
</evidence>
<feature type="transmembrane region" description="Helical" evidence="6">
    <location>
        <begin position="357"/>
        <end position="377"/>
    </location>
</feature>
<feature type="transmembrane region" description="Helical" evidence="6">
    <location>
        <begin position="155"/>
        <end position="174"/>
    </location>
</feature>